<dbReference type="AlphaFoldDB" id="A0A8H3IME1"/>
<evidence type="ECO:0000313" key="1">
    <source>
        <dbReference type="EMBL" id="CAF9926290.1"/>
    </source>
</evidence>
<name>A0A8H3IME1_9LECA</name>
<comment type="caution">
    <text evidence="1">The sequence shown here is derived from an EMBL/GenBank/DDBJ whole genome shotgun (WGS) entry which is preliminary data.</text>
</comment>
<evidence type="ECO:0000313" key="2">
    <source>
        <dbReference type="Proteomes" id="UP000664203"/>
    </source>
</evidence>
<sequence>MASFTASSTENKLEWITISPPLDAPTTNTYGINAQKRGFSEISILASSEFDSTTELLEALEDPFDNFHPLESQRFIPYHLSAPTLCVLPREIRDIIYTDLIVAGELRILLTSKAVCQEVTQLLYKQGTCRFILDMTLPYAGQEFALRKFHASAIQNLHIDIRKVYELVIHDYHSSRPFKIFSGSSVCRQNCHINFDPRSISMARHEWPQSWRVRELLDDLRTLMGFKTLTIKKRSCNPRSISKVSNSLQFIKDYLEVSLGEAIWREGTKANQEVKYLEFHPRDHWEACQEGQSSRI</sequence>
<reference evidence="1" key="1">
    <citation type="submission" date="2021-03" db="EMBL/GenBank/DDBJ databases">
        <authorList>
            <person name="Tagirdzhanova G."/>
        </authorList>
    </citation>
    <scope>NUCLEOTIDE SEQUENCE</scope>
</reference>
<dbReference type="EMBL" id="CAJPDR010000213">
    <property type="protein sequence ID" value="CAF9926290.1"/>
    <property type="molecule type" value="Genomic_DNA"/>
</dbReference>
<protein>
    <recommendedName>
        <fullName evidence="3">F-box domain-containing protein</fullName>
    </recommendedName>
</protein>
<dbReference type="Proteomes" id="UP000664203">
    <property type="component" value="Unassembled WGS sequence"/>
</dbReference>
<organism evidence="1 2">
    <name type="scientific">Alectoria fallacina</name>
    <dbReference type="NCBI Taxonomy" id="1903189"/>
    <lineage>
        <taxon>Eukaryota</taxon>
        <taxon>Fungi</taxon>
        <taxon>Dikarya</taxon>
        <taxon>Ascomycota</taxon>
        <taxon>Pezizomycotina</taxon>
        <taxon>Lecanoromycetes</taxon>
        <taxon>OSLEUM clade</taxon>
        <taxon>Lecanoromycetidae</taxon>
        <taxon>Lecanorales</taxon>
        <taxon>Lecanorineae</taxon>
        <taxon>Parmeliaceae</taxon>
        <taxon>Alectoria</taxon>
    </lineage>
</organism>
<proteinExistence type="predicted"/>
<gene>
    <name evidence="1" type="ORF">ALECFALPRED_003408</name>
</gene>
<keyword evidence="2" id="KW-1185">Reference proteome</keyword>
<evidence type="ECO:0008006" key="3">
    <source>
        <dbReference type="Google" id="ProtNLM"/>
    </source>
</evidence>
<dbReference type="OrthoDB" id="10657886at2759"/>
<accession>A0A8H3IME1</accession>